<proteinExistence type="inferred from homology"/>
<reference evidence="5" key="3">
    <citation type="submission" date="2025-09" db="UniProtKB">
        <authorList>
            <consortium name="Ensembl"/>
        </authorList>
    </citation>
    <scope>IDENTIFICATION</scope>
</reference>
<evidence type="ECO:0008006" key="7">
    <source>
        <dbReference type="Google" id="ProtNLM"/>
    </source>
</evidence>
<dbReference type="AlphaFoldDB" id="A0A096LVD3"/>
<dbReference type="GO" id="GO:0007020">
    <property type="term" value="P:microtubule nucleation"/>
    <property type="evidence" value="ECO:0007669"/>
    <property type="project" value="TreeGrafter"/>
</dbReference>
<feature type="region of interest" description="Disordered" evidence="4">
    <location>
        <begin position="60"/>
        <end position="102"/>
    </location>
</feature>
<keyword evidence="6" id="KW-1185">Reference proteome</keyword>
<feature type="region of interest" description="Disordered" evidence="4">
    <location>
        <begin position="370"/>
        <end position="393"/>
    </location>
</feature>
<evidence type="ECO:0000256" key="3">
    <source>
        <dbReference type="SAM" id="Coils"/>
    </source>
</evidence>
<evidence type="ECO:0000313" key="6">
    <source>
        <dbReference type="Proteomes" id="UP000028760"/>
    </source>
</evidence>
<feature type="compositionally biased region" description="Low complexity" evidence="4">
    <location>
        <begin position="444"/>
        <end position="473"/>
    </location>
</feature>
<name>A0A096LVD3_POEFO</name>
<dbReference type="InterPro" id="IPR026179">
    <property type="entry name" value="Slain"/>
</dbReference>
<dbReference type="Ensembl" id="ENSPFOT00000024972.1">
    <property type="protein sequence ID" value="ENSPFOP00000023124.1"/>
    <property type="gene ID" value="ENSPFOG00000013825.2"/>
</dbReference>
<protein>
    <recommendedName>
        <fullName evidence="7">SLAIN motif family, member 1b</fullName>
    </recommendedName>
</protein>
<dbReference type="GO" id="GO:0031116">
    <property type="term" value="P:positive regulation of microtubule polymerization"/>
    <property type="evidence" value="ECO:0007669"/>
    <property type="project" value="TreeGrafter"/>
</dbReference>
<evidence type="ECO:0000256" key="1">
    <source>
        <dbReference type="ARBA" id="ARBA00006652"/>
    </source>
</evidence>
<feature type="compositionally biased region" description="Low complexity" evidence="4">
    <location>
        <begin position="60"/>
        <end position="71"/>
    </location>
</feature>
<feature type="compositionally biased region" description="Acidic residues" evidence="4">
    <location>
        <begin position="84"/>
        <end position="102"/>
    </location>
</feature>
<dbReference type="GeneTree" id="ENSGT00390000017860"/>
<feature type="region of interest" description="Disordered" evidence="4">
    <location>
        <begin position="171"/>
        <end position="272"/>
    </location>
</feature>
<evidence type="ECO:0000256" key="4">
    <source>
        <dbReference type="SAM" id="MobiDB-lite"/>
    </source>
</evidence>
<feature type="region of interest" description="Disordered" evidence="4">
    <location>
        <begin position="523"/>
        <end position="584"/>
    </location>
</feature>
<feature type="compositionally biased region" description="Basic and acidic residues" evidence="4">
    <location>
        <begin position="538"/>
        <end position="547"/>
    </location>
</feature>
<feature type="region of interest" description="Disordered" evidence="4">
    <location>
        <begin position="326"/>
        <end position="351"/>
    </location>
</feature>
<organism evidence="5 6">
    <name type="scientific">Poecilia formosa</name>
    <name type="common">Amazon molly</name>
    <name type="synonym">Limia formosa</name>
    <dbReference type="NCBI Taxonomy" id="48698"/>
    <lineage>
        <taxon>Eukaryota</taxon>
        <taxon>Metazoa</taxon>
        <taxon>Chordata</taxon>
        <taxon>Craniata</taxon>
        <taxon>Vertebrata</taxon>
        <taxon>Euteleostomi</taxon>
        <taxon>Actinopterygii</taxon>
        <taxon>Neopterygii</taxon>
        <taxon>Teleostei</taxon>
        <taxon>Neoteleostei</taxon>
        <taxon>Acanthomorphata</taxon>
        <taxon>Ovalentaria</taxon>
        <taxon>Atherinomorphae</taxon>
        <taxon>Cyprinodontiformes</taxon>
        <taxon>Poeciliidae</taxon>
        <taxon>Poeciliinae</taxon>
        <taxon>Poecilia</taxon>
    </lineage>
</organism>
<dbReference type="EMBL" id="AYCK01005435">
    <property type="status" value="NOT_ANNOTATED_CDS"/>
    <property type="molecule type" value="Genomic_DNA"/>
</dbReference>
<accession>A0A096LVD3</accession>
<dbReference type="GO" id="GO:0031122">
    <property type="term" value="P:cytoplasmic microtubule organization"/>
    <property type="evidence" value="ECO:0007669"/>
    <property type="project" value="TreeGrafter"/>
</dbReference>
<feature type="compositionally biased region" description="Low complexity" evidence="4">
    <location>
        <begin position="210"/>
        <end position="226"/>
    </location>
</feature>
<dbReference type="PANTHER" id="PTHR22406:SF2">
    <property type="entry name" value="SLAIN MOTIF-CONTAINING PROTEIN 1"/>
    <property type="match status" value="1"/>
</dbReference>
<reference evidence="6" key="1">
    <citation type="submission" date="2013-10" db="EMBL/GenBank/DDBJ databases">
        <authorList>
            <person name="Schartl M."/>
            <person name="Warren W."/>
        </authorList>
    </citation>
    <scope>NUCLEOTIDE SEQUENCE [LARGE SCALE GENOMIC DNA]</scope>
    <source>
        <strain evidence="6">female</strain>
    </source>
</reference>
<feature type="compositionally biased region" description="Pro residues" evidence="4">
    <location>
        <begin position="378"/>
        <end position="387"/>
    </location>
</feature>
<feature type="compositionally biased region" description="Low complexity" evidence="4">
    <location>
        <begin position="178"/>
        <end position="198"/>
    </location>
</feature>
<evidence type="ECO:0000256" key="2">
    <source>
        <dbReference type="ARBA" id="ARBA00023054"/>
    </source>
</evidence>
<dbReference type="PANTHER" id="PTHR22406">
    <property type="entry name" value="NASCENT POLYPEPTIDE-ASSOCIATED COMPLEX SUBUNIT ALPHA, MUSCLE-SPECIFIC FORM"/>
    <property type="match status" value="1"/>
</dbReference>
<sequence length="660" mass="71724">MEAAVLGPAVMTDVDCGSLNAELEVKKLQQLVRKLERQNEQLRSRAGGCLSGGFQPLQGPLLQPSLSSLSPPGEPLDHFHPYAGEEDEEEEEEEEDASEPSVLDELELLDLESLSCSEESDETWLYVASKAGENSAESLSPLQWCRQNLDSPKSDVEVARRSLSLRLEQVSRWRSSLSSPGTPPTRAAAASSSPAKPCSTPPPTERHAAPLLSSPLHPVLHHTLSPMGKELSPVAERTPTFFPHPPNRSRSLRRSTLSPESSVDSDLGTSEDDSISLGYKLQDLTDVQVMARLQEESLRQDYASTSSSALAGRRSQSFTFQLSQLSAGPGLEEEDEEDDEDYGLLPPPQPRLTRLSHSHTFCSVRDWRRSTSSLCTPPSTPSTPPRPSAGSAYLASPPALLLLGPGDPYGIEAPGFNPGSDKLRRSMPNLVRAPSMPSVPIPTSSSAAASSSLLRNSQSFDSSSGLARLQSSSKTPVPPILCRSVTNGSVFCFLLCLSPLSRPASEPGPEPWELLLVVTATTESHRLRQPDGQGPDLRQPHISERQRHPSAQQTSRWRLRPHGAPQRSATPRLHPGPHRLQPPRQGGFIITKFTDASKELVHLQCPSRQRLERRLLLTADHPAGWGRIGGHIGGHNVGSEASDLRFCVEQSDSVLTRTIS</sequence>
<dbReference type="Proteomes" id="UP000028760">
    <property type="component" value="Unassembled WGS sequence"/>
</dbReference>
<evidence type="ECO:0000313" key="5">
    <source>
        <dbReference type="Ensembl" id="ENSPFOP00000023124.1"/>
    </source>
</evidence>
<dbReference type="eggNOG" id="ENOG502QVWF">
    <property type="taxonomic scope" value="Eukaryota"/>
</dbReference>
<dbReference type="GO" id="GO:0035371">
    <property type="term" value="C:microtubule plus-end"/>
    <property type="evidence" value="ECO:0007669"/>
    <property type="project" value="TreeGrafter"/>
</dbReference>
<feature type="coiled-coil region" evidence="3">
    <location>
        <begin position="18"/>
        <end position="45"/>
    </location>
</feature>
<feature type="region of interest" description="Disordered" evidence="4">
    <location>
        <begin position="431"/>
        <end position="478"/>
    </location>
</feature>
<dbReference type="Pfam" id="PF15301">
    <property type="entry name" value="SLAIN"/>
    <property type="match status" value="1"/>
</dbReference>
<feature type="compositionally biased region" description="Acidic residues" evidence="4">
    <location>
        <begin position="331"/>
        <end position="342"/>
    </location>
</feature>
<comment type="similarity">
    <text evidence="1">Belongs to the SLAIN motif-containing family.</text>
</comment>
<reference evidence="5" key="2">
    <citation type="submission" date="2025-08" db="UniProtKB">
        <authorList>
            <consortium name="Ensembl"/>
        </authorList>
    </citation>
    <scope>IDENTIFICATION</scope>
</reference>
<keyword evidence="2 3" id="KW-0175">Coiled coil</keyword>